<name>A0A9P7K4I2_9AGAR</name>
<sequence length="117" mass="12337">MPSFFKKLTNRFKRKSQDGGASQPAASTTDAPPAVAAAAAEPTYSIQPHPATTNDPADLQPKQPGGGLATSDPTSAFHARDPYVPSQEILKGLEPPLGRDELRARATELNQQAEGSK</sequence>
<dbReference type="Proteomes" id="UP000717328">
    <property type="component" value="Unassembled WGS sequence"/>
</dbReference>
<evidence type="ECO:0000256" key="1">
    <source>
        <dbReference type="SAM" id="MobiDB-lite"/>
    </source>
</evidence>
<feature type="compositionally biased region" description="Polar residues" evidence="1">
    <location>
        <begin position="108"/>
        <end position="117"/>
    </location>
</feature>
<comment type="caution">
    <text evidence="2">The sequence shown here is derived from an EMBL/GenBank/DDBJ whole genome shotgun (WGS) entry which is preliminary data.</text>
</comment>
<feature type="region of interest" description="Disordered" evidence="1">
    <location>
        <begin position="1"/>
        <end position="117"/>
    </location>
</feature>
<feature type="compositionally biased region" description="Basic and acidic residues" evidence="1">
    <location>
        <begin position="97"/>
        <end position="106"/>
    </location>
</feature>
<evidence type="ECO:0000313" key="3">
    <source>
        <dbReference type="Proteomes" id="UP000717328"/>
    </source>
</evidence>
<proteinExistence type="predicted"/>
<gene>
    <name evidence="2" type="ORF">H0H81_000452</name>
</gene>
<organism evidence="2 3">
    <name type="scientific">Sphagnurus paluster</name>
    <dbReference type="NCBI Taxonomy" id="117069"/>
    <lineage>
        <taxon>Eukaryota</taxon>
        <taxon>Fungi</taxon>
        <taxon>Dikarya</taxon>
        <taxon>Basidiomycota</taxon>
        <taxon>Agaricomycotina</taxon>
        <taxon>Agaricomycetes</taxon>
        <taxon>Agaricomycetidae</taxon>
        <taxon>Agaricales</taxon>
        <taxon>Tricholomatineae</taxon>
        <taxon>Lyophyllaceae</taxon>
        <taxon>Sphagnurus</taxon>
    </lineage>
</organism>
<reference evidence="2" key="2">
    <citation type="submission" date="2021-10" db="EMBL/GenBank/DDBJ databases">
        <title>Phylogenomics reveals ancestral predisposition of the termite-cultivated fungus Termitomyces towards a domesticated lifestyle.</title>
        <authorList>
            <person name="Auxier B."/>
            <person name="Grum-Grzhimaylo A."/>
            <person name="Cardenas M.E."/>
            <person name="Lodge J.D."/>
            <person name="Laessoe T."/>
            <person name="Pedersen O."/>
            <person name="Smith M.E."/>
            <person name="Kuyper T.W."/>
            <person name="Franco-Molano E.A."/>
            <person name="Baroni T.J."/>
            <person name="Aanen D.K."/>
        </authorList>
    </citation>
    <scope>NUCLEOTIDE SEQUENCE</scope>
    <source>
        <strain evidence="2">D49</strain>
    </source>
</reference>
<keyword evidence="3" id="KW-1185">Reference proteome</keyword>
<reference evidence="2" key="1">
    <citation type="submission" date="2021-02" db="EMBL/GenBank/DDBJ databases">
        <authorList>
            <person name="Nieuwenhuis M."/>
            <person name="Van De Peppel L.J.J."/>
        </authorList>
    </citation>
    <scope>NUCLEOTIDE SEQUENCE</scope>
    <source>
        <strain evidence="2">D49</strain>
    </source>
</reference>
<feature type="compositionally biased region" description="Low complexity" evidence="1">
    <location>
        <begin position="21"/>
        <end position="45"/>
    </location>
</feature>
<evidence type="ECO:0000313" key="2">
    <source>
        <dbReference type="EMBL" id="KAG5634876.1"/>
    </source>
</evidence>
<protein>
    <submittedName>
        <fullName evidence="2">Uncharacterized protein</fullName>
    </submittedName>
</protein>
<dbReference type="OrthoDB" id="2532734at2759"/>
<dbReference type="EMBL" id="JABCKI010006244">
    <property type="protein sequence ID" value="KAG5634876.1"/>
    <property type="molecule type" value="Genomic_DNA"/>
</dbReference>
<accession>A0A9P7K4I2</accession>
<dbReference type="AlphaFoldDB" id="A0A9P7K4I2"/>